<keyword evidence="3" id="KW-0539">Nucleus</keyword>
<keyword evidence="7" id="KW-1185">Reference proteome</keyword>
<evidence type="ECO:0000256" key="1">
    <source>
        <dbReference type="ARBA" id="ARBA00004123"/>
    </source>
</evidence>
<dbReference type="Proteomes" id="UP000186136">
    <property type="component" value="Unassembled WGS sequence"/>
</dbReference>
<feature type="compositionally biased region" description="Polar residues" evidence="5">
    <location>
        <begin position="146"/>
        <end position="160"/>
    </location>
</feature>
<proteinExistence type="predicted"/>
<feature type="region of interest" description="Disordered" evidence="5">
    <location>
        <begin position="130"/>
        <end position="169"/>
    </location>
</feature>
<dbReference type="GO" id="GO:0000077">
    <property type="term" value="P:DNA damage checkpoint signaling"/>
    <property type="evidence" value="ECO:0007669"/>
    <property type="project" value="InterPro"/>
</dbReference>
<reference evidence="6 7" key="1">
    <citation type="submission" date="2016-08" db="EMBL/GenBank/DDBJ databases">
        <title>Whole genome shotgun sequence of Pichia membranifaciens KS47-1.</title>
        <authorList>
            <person name="Konishi M."/>
            <person name="Ishida M."/>
            <person name="Arakawa T."/>
            <person name="Kato Y."/>
            <person name="Horiuchi J."/>
        </authorList>
    </citation>
    <scope>NUCLEOTIDE SEQUENCE [LARGE SCALE GENOMIC DNA]</scope>
    <source>
        <strain evidence="6 7">KS47-1</strain>
    </source>
</reference>
<evidence type="ECO:0000256" key="4">
    <source>
        <dbReference type="SAM" id="Coils"/>
    </source>
</evidence>
<comment type="caution">
    <text evidence="6">The sequence shown here is derived from an EMBL/GenBank/DDBJ whole genome shotgun (WGS) entry which is preliminary data.</text>
</comment>
<evidence type="ECO:0008006" key="8">
    <source>
        <dbReference type="Google" id="ProtNLM"/>
    </source>
</evidence>
<keyword evidence="4" id="KW-0175">Coiled coil</keyword>
<name>A0A1Q2YBT7_9ASCO</name>
<dbReference type="Pfam" id="PF09798">
    <property type="entry name" value="LCD1"/>
    <property type="match status" value="1"/>
</dbReference>
<evidence type="ECO:0000256" key="3">
    <source>
        <dbReference type="ARBA" id="ARBA00023242"/>
    </source>
</evidence>
<evidence type="ECO:0000313" key="6">
    <source>
        <dbReference type="EMBL" id="GAV27000.1"/>
    </source>
</evidence>
<sequence>MLSENDDTFDDDDDFDLDQVYNNAQSTQPLRQSQTYGPTEDIYQMKGENAILRGQIEKIHKEQSETQKRLKEDFDKMLKDKELYIQALNESLSKMKSENEFLVSENKNLYQTNSKKRKLRSADMNLTGTAMSQQDNSTQNTSSMSASTQNTTPAINLEGNSRSEAESHLEKKAHTDIKVVVVNQATFFQDEKTLFIEAVTNYVVSGLPRPALNYLENISSTFDYSSNDFQILANENSFKSAILRYLINFQDKNRIDYLLTNFIEILLEYVIRTFELAEPQLLPIPFLLSLINFALNYRPKAINEKFIGETTEKITSMLWHFQGIFKPEFDYLSLPGSSHMMNFVTMQDKENSGLMDYSFVEKTMHVKILEVFSAIFLMDLLSTLSKVASFHVFTFANSNANSTFWRKIPQQNMVNSFLSRKTPIHFVYSTVEILLNSINDDDRFAFGNTRRNSITKPKSANEITIQILEQVMQFLTTIAPSQIHFNAFGLNHLIGSNHHLQLLEMVSIPSNKLSSYPQTHSFDQYEEILKTKFEHFQKQEHYILSTKMLIMDLFESFYSTLIMITLPLNTNSKLTRILCQMIGEEQEMIVRSPRSSNNNLRIELISKSVEILHHLIAQESSVKINELSNLTLREMIIVLLRISSRSMKNESIEFVTKLRHSNYNGVLFNGVQEKNELDKYGLWNSILSITKLPLEEQKKVTQNRIQIEIDLYNGIEFGYSDETIDLARDIVGMCVTGDEADRLHDSINYVNDEDDDYEMAELGNFEGIA</sequence>
<accession>A0A1Q2YBT7</accession>
<feature type="compositionally biased region" description="Low complexity" evidence="5">
    <location>
        <begin position="131"/>
        <end position="145"/>
    </location>
</feature>
<dbReference type="InterPro" id="IPR018622">
    <property type="entry name" value="DNA_damage_chkpnt_Lcd1"/>
</dbReference>
<dbReference type="OrthoDB" id="4078000at2759"/>
<organism evidence="6 7">
    <name type="scientific">Pichia membranifaciens</name>
    <dbReference type="NCBI Taxonomy" id="4926"/>
    <lineage>
        <taxon>Eukaryota</taxon>
        <taxon>Fungi</taxon>
        <taxon>Dikarya</taxon>
        <taxon>Ascomycota</taxon>
        <taxon>Saccharomycotina</taxon>
        <taxon>Pichiomycetes</taxon>
        <taxon>Pichiales</taxon>
        <taxon>Pichiaceae</taxon>
        <taxon>Pichia</taxon>
    </lineage>
</organism>
<evidence type="ECO:0000256" key="2">
    <source>
        <dbReference type="ARBA" id="ARBA00022763"/>
    </source>
</evidence>
<evidence type="ECO:0000313" key="7">
    <source>
        <dbReference type="Proteomes" id="UP000186136"/>
    </source>
</evidence>
<comment type="subcellular location">
    <subcellularLocation>
        <location evidence="1">Nucleus</location>
    </subcellularLocation>
</comment>
<dbReference type="EMBL" id="BDGI01000016">
    <property type="protein sequence ID" value="GAV27000.1"/>
    <property type="molecule type" value="Genomic_DNA"/>
</dbReference>
<evidence type="ECO:0000256" key="5">
    <source>
        <dbReference type="SAM" id="MobiDB-lite"/>
    </source>
</evidence>
<dbReference type="GO" id="GO:0005634">
    <property type="term" value="C:nucleus"/>
    <property type="evidence" value="ECO:0007669"/>
    <property type="project" value="UniProtKB-SubCell"/>
</dbReference>
<keyword evidence="2" id="KW-0227">DNA damage</keyword>
<feature type="coiled-coil region" evidence="4">
    <location>
        <begin position="78"/>
        <end position="105"/>
    </location>
</feature>
<dbReference type="AlphaFoldDB" id="A0A1Q2YBT7"/>
<gene>
    <name evidence="6" type="ORF">PMKS-000461</name>
</gene>
<protein>
    <recommendedName>
        <fullName evidence="8">DNA damage checkpoint protein LCD1</fullName>
    </recommendedName>
</protein>